<sequence>MRQASVCILLCVLAAACQSAAQSHDLVLGQATYGDVVIYKVNEYKYGFPFFVRTSVLEYPEPGQTNFAYIKAIYVKDNDRDGTGGYPTVSAGGIGQRFVKIKLKSQRGYGLNFTVTIYGRY</sequence>
<proteinExistence type="predicted"/>
<dbReference type="PANTHER" id="PTHR37685:SF1">
    <property type="entry name" value="GEO11136P1-RELATED"/>
    <property type="match status" value="1"/>
</dbReference>
<evidence type="ECO:0000313" key="3">
    <source>
        <dbReference type="Proteomes" id="UP000837857"/>
    </source>
</evidence>
<feature type="non-terminal residue" evidence="2">
    <location>
        <position position="121"/>
    </location>
</feature>
<reference evidence="2" key="1">
    <citation type="submission" date="2022-03" db="EMBL/GenBank/DDBJ databases">
        <authorList>
            <person name="Martin H S."/>
        </authorList>
    </citation>
    <scope>NUCLEOTIDE SEQUENCE</scope>
</reference>
<feature type="chain" id="PRO_5047007280" description="Salivary secreted peptide" evidence="1">
    <location>
        <begin position="22"/>
        <end position="121"/>
    </location>
</feature>
<organism evidence="2 3">
    <name type="scientific">Iphiclides podalirius</name>
    <name type="common">scarce swallowtail</name>
    <dbReference type="NCBI Taxonomy" id="110791"/>
    <lineage>
        <taxon>Eukaryota</taxon>
        <taxon>Metazoa</taxon>
        <taxon>Ecdysozoa</taxon>
        <taxon>Arthropoda</taxon>
        <taxon>Hexapoda</taxon>
        <taxon>Insecta</taxon>
        <taxon>Pterygota</taxon>
        <taxon>Neoptera</taxon>
        <taxon>Endopterygota</taxon>
        <taxon>Lepidoptera</taxon>
        <taxon>Glossata</taxon>
        <taxon>Ditrysia</taxon>
        <taxon>Papilionoidea</taxon>
        <taxon>Papilionidae</taxon>
        <taxon>Papilioninae</taxon>
        <taxon>Iphiclides</taxon>
    </lineage>
</organism>
<gene>
    <name evidence="2" type="ORF">IPOD504_LOCUS10516</name>
</gene>
<dbReference type="EMBL" id="OW152837">
    <property type="protein sequence ID" value="CAH2058263.1"/>
    <property type="molecule type" value="Genomic_DNA"/>
</dbReference>
<protein>
    <recommendedName>
        <fullName evidence="4">Salivary secreted peptide</fullName>
    </recommendedName>
</protein>
<dbReference type="Proteomes" id="UP000837857">
    <property type="component" value="Chromosome 25"/>
</dbReference>
<dbReference type="PANTHER" id="PTHR37685">
    <property type="entry name" value="GEO11136P1-RELATED"/>
    <property type="match status" value="1"/>
</dbReference>
<evidence type="ECO:0000256" key="1">
    <source>
        <dbReference type="SAM" id="SignalP"/>
    </source>
</evidence>
<evidence type="ECO:0000313" key="2">
    <source>
        <dbReference type="EMBL" id="CAH2058263.1"/>
    </source>
</evidence>
<dbReference type="InterPro" id="IPR031734">
    <property type="entry name" value="MBF2"/>
</dbReference>
<keyword evidence="1" id="KW-0732">Signal</keyword>
<name>A0ABN8IKQ8_9NEOP</name>
<dbReference type="Pfam" id="PF15868">
    <property type="entry name" value="MBF2"/>
    <property type="match status" value="1"/>
</dbReference>
<accession>A0ABN8IKQ8</accession>
<dbReference type="PROSITE" id="PS51257">
    <property type="entry name" value="PROKAR_LIPOPROTEIN"/>
    <property type="match status" value="1"/>
</dbReference>
<feature type="signal peptide" evidence="1">
    <location>
        <begin position="1"/>
        <end position="21"/>
    </location>
</feature>
<keyword evidence="3" id="KW-1185">Reference proteome</keyword>
<evidence type="ECO:0008006" key="4">
    <source>
        <dbReference type="Google" id="ProtNLM"/>
    </source>
</evidence>